<evidence type="ECO:0000313" key="1">
    <source>
        <dbReference type="EMBL" id="JAH46696.1"/>
    </source>
</evidence>
<reference evidence="1" key="1">
    <citation type="submission" date="2014-11" db="EMBL/GenBank/DDBJ databases">
        <authorList>
            <person name="Amaro Gonzalez C."/>
        </authorList>
    </citation>
    <scope>NUCLEOTIDE SEQUENCE</scope>
</reference>
<name>A0A0E9SZE6_ANGAN</name>
<reference evidence="1" key="2">
    <citation type="journal article" date="2015" name="Fish Shellfish Immunol.">
        <title>Early steps in the European eel (Anguilla anguilla)-Vibrio vulnificus interaction in the gills: Role of the RtxA13 toxin.</title>
        <authorList>
            <person name="Callol A."/>
            <person name="Pajuelo D."/>
            <person name="Ebbesson L."/>
            <person name="Teles M."/>
            <person name="MacKenzie S."/>
            <person name="Amaro C."/>
        </authorList>
    </citation>
    <scope>NUCLEOTIDE SEQUENCE</scope>
</reference>
<proteinExistence type="predicted"/>
<dbReference type="EMBL" id="GBXM01061881">
    <property type="protein sequence ID" value="JAH46696.1"/>
    <property type="molecule type" value="Transcribed_RNA"/>
</dbReference>
<dbReference type="AlphaFoldDB" id="A0A0E9SZE6"/>
<accession>A0A0E9SZE6</accession>
<protein>
    <submittedName>
        <fullName evidence="1">Uncharacterized protein</fullName>
    </submittedName>
</protein>
<sequence length="87" mass="10209">MTFHVVYLKLDIQALLNSEALICITVTCMSCPFTANILLSLKHTPNHFWGSLFFSRKRAVRIVEFCNDIMHTLWVAFQNFEMVKYYS</sequence>
<organism evidence="1">
    <name type="scientific">Anguilla anguilla</name>
    <name type="common">European freshwater eel</name>
    <name type="synonym">Muraena anguilla</name>
    <dbReference type="NCBI Taxonomy" id="7936"/>
    <lineage>
        <taxon>Eukaryota</taxon>
        <taxon>Metazoa</taxon>
        <taxon>Chordata</taxon>
        <taxon>Craniata</taxon>
        <taxon>Vertebrata</taxon>
        <taxon>Euteleostomi</taxon>
        <taxon>Actinopterygii</taxon>
        <taxon>Neopterygii</taxon>
        <taxon>Teleostei</taxon>
        <taxon>Anguilliformes</taxon>
        <taxon>Anguillidae</taxon>
        <taxon>Anguilla</taxon>
    </lineage>
</organism>